<comment type="caution">
    <text evidence="2">The sequence shown here is derived from an EMBL/GenBank/DDBJ whole genome shotgun (WGS) entry which is preliminary data.</text>
</comment>
<dbReference type="OrthoDB" id="1396884at2"/>
<dbReference type="RefSeq" id="WP_109663817.1">
    <property type="nucleotide sequence ID" value="NZ_QGEG01000003.1"/>
</dbReference>
<gene>
    <name evidence="2" type="ORF">DKG77_13215</name>
</gene>
<sequence length="337" mass="36807">MRKAFAILVFVLMVSASYAQIEAGLLFSLTTGSTSQINSITGMQQGQMLFNSDTRELLVFNGTNWVTTSNSNWLLTGNVGNNGSFLGTTNDVSMDIRSNNVSTIEVGRRQTLGLVQNYNDYTDGNQYLTYLKGANGISALQFQADAASFYKPMFFTNSDGNFRLKGSAAGTDFFEIGSNGVSNAGELEFIIADDGAEPFLFKRFDYRDQQLKELFRIQGSANAQNAKPRVGVNTGQMANSTFEVNGSMSTAIVRITSSITLTEDHHTIIMTGGSPNITLPNANSCQGRIYIVKNYSGATRSSSTYRADNGGTSTQIRNGRCYTFQSDGVEWQQIIRD</sequence>
<feature type="signal peptide" evidence="1">
    <location>
        <begin position="1"/>
        <end position="19"/>
    </location>
</feature>
<dbReference type="EMBL" id="QGEG01000003">
    <property type="protein sequence ID" value="PWL37729.1"/>
    <property type="molecule type" value="Genomic_DNA"/>
</dbReference>
<evidence type="ECO:0000313" key="2">
    <source>
        <dbReference type="EMBL" id="PWL37729.1"/>
    </source>
</evidence>
<organism evidence="2 3">
    <name type="scientific">Flagellimonas aquimarina</name>
    <dbReference type="NCBI Taxonomy" id="2201895"/>
    <lineage>
        <taxon>Bacteria</taxon>
        <taxon>Pseudomonadati</taxon>
        <taxon>Bacteroidota</taxon>
        <taxon>Flavobacteriia</taxon>
        <taxon>Flavobacteriales</taxon>
        <taxon>Flavobacteriaceae</taxon>
        <taxon>Flagellimonas</taxon>
    </lineage>
</organism>
<protein>
    <submittedName>
        <fullName evidence="2">Uncharacterized protein</fullName>
    </submittedName>
</protein>
<keyword evidence="1" id="KW-0732">Signal</keyword>
<name>A0A316KYB4_9FLAO</name>
<keyword evidence="3" id="KW-1185">Reference proteome</keyword>
<evidence type="ECO:0000256" key="1">
    <source>
        <dbReference type="SAM" id="SignalP"/>
    </source>
</evidence>
<reference evidence="2 3" key="1">
    <citation type="submission" date="2018-05" db="EMBL/GenBank/DDBJ databases">
        <title>Complete genome sequence of Flagellimonas aquimarina ECD12 isolated from seaweed Ecklonia cava.</title>
        <authorList>
            <person name="Choi S."/>
            <person name="Seong C."/>
        </authorList>
    </citation>
    <scope>NUCLEOTIDE SEQUENCE [LARGE SCALE GENOMIC DNA]</scope>
    <source>
        <strain evidence="2 3">ECD12</strain>
    </source>
</reference>
<feature type="chain" id="PRO_5016417754" evidence="1">
    <location>
        <begin position="20"/>
        <end position="337"/>
    </location>
</feature>
<proteinExistence type="predicted"/>
<evidence type="ECO:0000313" key="3">
    <source>
        <dbReference type="Proteomes" id="UP000245762"/>
    </source>
</evidence>
<dbReference type="Proteomes" id="UP000245762">
    <property type="component" value="Unassembled WGS sequence"/>
</dbReference>
<accession>A0A316KYB4</accession>
<dbReference type="AlphaFoldDB" id="A0A316KYB4"/>